<sequence>MTADLAYREYGDPANPAVVFLGSIGSDATMWAPQAHALSNRYRVVCADHRGHGGSPAPQGPYTVAELGGDVLALLDRLELGAVHLVGLSLGGAVAQWLAARHPSRVRTLTLLCTSPAFTPAQGWIDRAETVRTQGLSSIAEPIVERWFTAGLAERDPELIHRHLEMVRGVSDEGYAGCCEALADWDGRGDLARIVAPTLAIAGEQDPATPPATLRTIAEGVADARLEVLDPGAHLVSVEQAGPVTALIARHIAATSTSGYTAATVPAVPEPTDRADAHAAGMLVRRTVLGDAHVDRSIAATTEFTAPFQDFITRTAWGDVWNRPGMDHHTRRLLTLAVLTALGTEHELDMHIRAALRAGTDPGELVEVFLHTAIYAGVPRSNRAFALGQQALADLGEP</sequence>
<keyword evidence="4" id="KW-1185">Reference proteome</keyword>
<feature type="domain" description="Carboxymuconolactone decarboxylase-like" evidence="2">
    <location>
        <begin position="308"/>
        <end position="387"/>
    </location>
</feature>
<dbReference type="EMBL" id="JBIAQY010000002">
    <property type="protein sequence ID" value="MFF3567708.1"/>
    <property type="molecule type" value="Genomic_DNA"/>
</dbReference>
<evidence type="ECO:0000313" key="4">
    <source>
        <dbReference type="Proteomes" id="UP001601992"/>
    </source>
</evidence>
<evidence type="ECO:0000259" key="1">
    <source>
        <dbReference type="Pfam" id="PF00561"/>
    </source>
</evidence>
<keyword evidence="3" id="KW-0378">Hydrolase</keyword>
<dbReference type="GO" id="GO:0047570">
    <property type="term" value="F:3-oxoadipate enol-lactonase activity"/>
    <property type="evidence" value="ECO:0007669"/>
    <property type="project" value="UniProtKB-EC"/>
</dbReference>
<evidence type="ECO:0000259" key="2">
    <source>
        <dbReference type="Pfam" id="PF02627"/>
    </source>
</evidence>
<name>A0ABW6RUM3_9NOCA</name>
<dbReference type="PANTHER" id="PTHR33570:SF2">
    <property type="entry name" value="CARBOXYMUCONOLACTONE DECARBOXYLASE-LIKE DOMAIN-CONTAINING PROTEIN"/>
    <property type="match status" value="1"/>
</dbReference>
<proteinExistence type="predicted"/>
<dbReference type="NCBIfam" id="TIGR02425">
    <property type="entry name" value="decarb_PcaC"/>
    <property type="match status" value="1"/>
</dbReference>
<dbReference type="InterPro" id="IPR012788">
    <property type="entry name" value="Decarb_PcaC"/>
</dbReference>
<dbReference type="PANTHER" id="PTHR33570">
    <property type="entry name" value="4-CARBOXYMUCONOLACTONE DECARBOXYLASE FAMILY PROTEIN"/>
    <property type="match status" value="1"/>
</dbReference>
<dbReference type="Gene3D" id="3.40.50.1820">
    <property type="entry name" value="alpha/beta hydrolase"/>
    <property type="match status" value="1"/>
</dbReference>
<dbReference type="Pfam" id="PF02627">
    <property type="entry name" value="CMD"/>
    <property type="match status" value="1"/>
</dbReference>
<dbReference type="InterPro" id="IPR029058">
    <property type="entry name" value="AB_hydrolase_fold"/>
</dbReference>
<dbReference type="RefSeq" id="WP_387402953.1">
    <property type="nucleotide sequence ID" value="NZ_JBIAQY010000002.1"/>
</dbReference>
<reference evidence="3 4" key="1">
    <citation type="submission" date="2024-10" db="EMBL/GenBank/DDBJ databases">
        <title>The Natural Products Discovery Center: Release of the First 8490 Sequenced Strains for Exploring Actinobacteria Biosynthetic Diversity.</title>
        <authorList>
            <person name="Kalkreuter E."/>
            <person name="Kautsar S.A."/>
            <person name="Yang D."/>
            <person name="Bader C.D."/>
            <person name="Teijaro C.N."/>
            <person name="Fluegel L."/>
            <person name="Davis C.M."/>
            <person name="Simpson J.R."/>
            <person name="Lauterbach L."/>
            <person name="Steele A.D."/>
            <person name="Gui C."/>
            <person name="Meng S."/>
            <person name="Li G."/>
            <person name="Viehrig K."/>
            <person name="Ye F."/>
            <person name="Su P."/>
            <person name="Kiefer A.F."/>
            <person name="Nichols A."/>
            <person name="Cepeda A.J."/>
            <person name="Yan W."/>
            <person name="Fan B."/>
            <person name="Jiang Y."/>
            <person name="Adhikari A."/>
            <person name="Zheng C.-J."/>
            <person name="Schuster L."/>
            <person name="Cowan T.M."/>
            <person name="Smanski M.J."/>
            <person name="Chevrette M.G."/>
            <person name="De Carvalho L.P.S."/>
            <person name="Shen B."/>
        </authorList>
    </citation>
    <scope>NUCLEOTIDE SEQUENCE [LARGE SCALE GENOMIC DNA]</scope>
    <source>
        <strain evidence="3 4">NPDC002593</strain>
    </source>
</reference>
<organism evidence="3 4">
    <name type="scientific">Nocardia jiangxiensis</name>
    <dbReference type="NCBI Taxonomy" id="282685"/>
    <lineage>
        <taxon>Bacteria</taxon>
        <taxon>Bacillati</taxon>
        <taxon>Actinomycetota</taxon>
        <taxon>Actinomycetes</taxon>
        <taxon>Mycobacteriales</taxon>
        <taxon>Nocardiaceae</taxon>
        <taxon>Nocardia</taxon>
    </lineage>
</organism>
<feature type="domain" description="AB hydrolase-1" evidence="1">
    <location>
        <begin position="16"/>
        <end position="128"/>
    </location>
</feature>
<dbReference type="Pfam" id="PF00561">
    <property type="entry name" value="Abhydrolase_1"/>
    <property type="match status" value="1"/>
</dbReference>
<comment type="caution">
    <text evidence="3">The sequence shown here is derived from an EMBL/GenBank/DDBJ whole genome shotgun (WGS) entry which is preliminary data.</text>
</comment>
<protein>
    <submittedName>
        <fullName evidence="3">3-oxoadipate enol-lactonase</fullName>
        <ecNumber evidence="3">3.1.1.24</ecNumber>
    </submittedName>
</protein>
<gene>
    <name evidence="3" type="primary">pcaD</name>
    <name evidence="3" type="ORF">ACFYXQ_07970</name>
</gene>
<dbReference type="Proteomes" id="UP001601992">
    <property type="component" value="Unassembled WGS sequence"/>
</dbReference>
<dbReference type="InterPro" id="IPR026968">
    <property type="entry name" value="PcaD/CatD"/>
</dbReference>
<dbReference type="InterPro" id="IPR000073">
    <property type="entry name" value="AB_hydrolase_1"/>
</dbReference>
<dbReference type="SUPFAM" id="SSF69118">
    <property type="entry name" value="AhpD-like"/>
    <property type="match status" value="1"/>
</dbReference>
<dbReference type="EC" id="3.1.1.24" evidence="3"/>
<dbReference type="InterPro" id="IPR003779">
    <property type="entry name" value="CMD-like"/>
</dbReference>
<evidence type="ECO:0000313" key="3">
    <source>
        <dbReference type="EMBL" id="MFF3567708.1"/>
    </source>
</evidence>
<dbReference type="InterPro" id="IPR029032">
    <property type="entry name" value="AhpD-like"/>
</dbReference>
<accession>A0ABW6RUM3</accession>
<dbReference type="PRINTS" id="PR00111">
    <property type="entry name" value="ABHYDROLASE"/>
</dbReference>
<dbReference type="Gene3D" id="1.20.1290.10">
    <property type="entry name" value="AhpD-like"/>
    <property type="match status" value="1"/>
</dbReference>
<dbReference type="SUPFAM" id="SSF53474">
    <property type="entry name" value="alpha/beta-Hydrolases"/>
    <property type="match status" value="1"/>
</dbReference>
<dbReference type="InterPro" id="IPR052512">
    <property type="entry name" value="4CMD/NDH-1_regulator"/>
</dbReference>
<dbReference type="NCBIfam" id="TIGR02427">
    <property type="entry name" value="protocat_pcaD"/>
    <property type="match status" value="1"/>
</dbReference>